<sequence>MEHLTGDWESLFDLLKRDSFRRFHQAIRASLQGALDLLEKEGFIHGDFRSSNIMVRIVGEEPEIKIIAYDWAGKASRVYYPAVRNESIGWPGEVNGLIQAGDDLKLLELWWPEKTPSWV</sequence>
<gene>
    <name evidence="1" type="ORF">WOLCODRAFT_161037</name>
</gene>
<dbReference type="GO" id="GO:0004672">
    <property type="term" value="F:protein kinase activity"/>
    <property type="evidence" value="ECO:0007669"/>
    <property type="project" value="InterPro"/>
</dbReference>
<dbReference type="OrthoDB" id="3247966at2759"/>
<reference evidence="1 2" key="1">
    <citation type="journal article" date="2012" name="Science">
        <title>The Paleozoic origin of enzymatic lignin decomposition reconstructed from 31 fungal genomes.</title>
        <authorList>
            <person name="Floudas D."/>
            <person name="Binder M."/>
            <person name="Riley R."/>
            <person name="Barry K."/>
            <person name="Blanchette R.A."/>
            <person name="Henrissat B."/>
            <person name="Martinez A.T."/>
            <person name="Otillar R."/>
            <person name="Spatafora J.W."/>
            <person name="Yadav J.S."/>
            <person name="Aerts A."/>
            <person name="Benoit I."/>
            <person name="Boyd A."/>
            <person name="Carlson A."/>
            <person name="Copeland A."/>
            <person name="Coutinho P.M."/>
            <person name="de Vries R.P."/>
            <person name="Ferreira P."/>
            <person name="Findley K."/>
            <person name="Foster B."/>
            <person name="Gaskell J."/>
            <person name="Glotzer D."/>
            <person name="Gorecki P."/>
            <person name="Heitman J."/>
            <person name="Hesse C."/>
            <person name="Hori C."/>
            <person name="Igarashi K."/>
            <person name="Jurgens J.A."/>
            <person name="Kallen N."/>
            <person name="Kersten P."/>
            <person name="Kohler A."/>
            <person name="Kuees U."/>
            <person name="Kumar T.K.A."/>
            <person name="Kuo A."/>
            <person name="LaButti K."/>
            <person name="Larrondo L.F."/>
            <person name="Lindquist E."/>
            <person name="Ling A."/>
            <person name="Lombard V."/>
            <person name="Lucas S."/>
            <person name="Lundell T."/>
            <person name="Martin R."/>
            <person name="McLaughlin D.J."/>
            <person name="Morgenstern I."/>
            <person name="Morin E."/>
            <person name="Murat C."/>
            <person name="Nagy L.G."/>
            <person name="Nolan M."/>
            <person name="Ohm R.A."/>
            <person name="Patyshakuliyeva A."/>
            <person name="Rokas A."/>
            <person name="Ruiz-Duenas F.J."/>
            <person name="Sabat G."/>
            <person name="Salamov A."/>
            <person name="Samejima M."/>
            <person name="Schmutz J."/>
            <person name="Slot J.C."/>
            <person name="St John F."/>
            <person name="Stenlid J."/>
            <person name="Sun H."/>
            <person name="Sun S."/>
            <person name="Syed K."/>
            <person name="Tsang A."/>
            <person name="Wiebenga A."/>
            <person name="Young D."/>
            <person name="Pisabarro A."/>
            <person name="Eastwood D.C."/>
            <person name="Martin F."/>
            <person name="Cullen D."/>
            <person name="Grigoriev I.V."/>
            <person name="Hibbett D.S."/>
        </authorList>
    </citation>
    <scope>NUCLEOTIDE SEQUENCE [LARGE SCALE GENOMIC DNA]</scope>
    <source>
        <strain evidence="1 2">MD-104</strain>
    </source>
</reference>
<proteinExistence type="predicted"/>
<name>A0A2H3JMA9_WOLCO</name>
<dbReference type="EMBL" id="KB467942">
    <property type="protein sequence ID" value="PCH37774.1"/>
    <property type="molecule type" value="Genomic_DNA"/>
</dbReference>
<dbReference type="Proteomes" id="UP000218811">
    <property type="component" value="Unassembled WGS sequence"/>
</dbReference>
<organism evidence="1 2">
    <name type="scientific">Wolfiporia cocos (strain MD-104)</name>
    <name type="common">Brown rot fungus</name>
    <dbReference type="NCBI Taxonomy" id="742152"/>
    <lineage>
        <taxon>Eukaryota</taxon>
        <taxon>Fungi</taxon>
        <taxon>Dikarya</taxon>
        <taxon>Basidiomycota</taxon>
        <taxon>Agaricomycotina</taxon>
        <taxon>Agaricomycetes</taxon>
        <taxon>Polyporales</taxon>
        <taxon>Phaeolaceae</taxon>
        <taxon>Wolfiporia</taxon>
    </lineage>
</organism>
<dbReference type="AlphaFoldDB" id="A0A2H3JMA9"/>
<dbReference type="PROSITE" id="PS00109">
    <property type="entry name" value="PROTEIN_KINASE_TYR"/>
    <property type="match status" value="1"/>
</dbReference>
<dbReference type="InterPro" id="IPR011009">
    <property type="entry name" value="Kinase-like_dom_sf"/>
</dbReference>
<dbReference type="STRING" id="742152.A0A2H3JMA9"/>
<protein>
    <submittedName>
        <fullName evidence="1">Uncharacterized protein</fullName>
    </submittedName>
</protein>
<evidence type="ECO:0000313" key="2">
    <source>
        <dbReference type="Proteomes" id="UP000218811"/>
    </source>
</evidence>
<evidence type="ECO:0000313" key="1">
    <source>
        <dbReference type="EMBL" id="PCH37774.1"/>
    </source>
</evidence>
<dbReference type="InterPro" id="IPR008266">
    <property type="entry name" value="Tyr_kinase_AS"/>
</dbReference>
<accession>A0A2H3JMA9</accession>
<dbReference type="SUPFAM" id="SSF56112">
    <property type="entry name" value="Protein kinase-like (PK-like)"/>
    <property type="match status" value="1"/>
</dbReference>
<keyword evidence="2" id="KW-1185">Reference proteome</keyword>